<evidence type="ECO:0000256" key="2">
    <source>
        <dbReference type="ARBA" id="ARBA00011534"/>
    </source>
</evidence>
<gene>
    <name evidence="12" type="ORF">PAC_02369</name>
</gene>
<comment type="function">
    <text evidence="1">Component of the EKC/KEOPS complex that is required for the formation of a threonylcarbamoyl group on adenosine at position 37 (t(6)A37) in tRNAs that read codons beginning with adenine. The complex is probably involved in the transfer of the threonylcarbamoyl moiety of threonylcarbamoyl-AMP (TC-AMP) to the N6 group of A37. BUD32 has ATPase activity in the context of the EKC/KEOPS complex and likely plays a supporting role to the catalytic subunit KAE1. The EKC/KEOPS complex also promotes both telomere uncapping and telomere elongation. The complex is required for efficient recruitment of transcriptional coactivators.</text>
</comment>
<comment type="subunit">
    <text evidence="2">Component of the EKC/KEOPS complex composed of at least BUD32, CGI121, GON7, KAE1 and PCC1; the whole complex dimerizes.</text>
</comment>
<dbReference type="EC" id="2.7.11.1" evidence="3"/>
<dbReference type="GO" id="GO:0005524">
    <property type="term" value="F:ATP binding"/>
    <property type="evidence" value="ECO:0007669"/>
    <property type="project" value="InterPro"/>
</dbReference>
<evidence type="ECO:0000256" key="6">
    <source>
        <dbReference type="ARBA" id="ARBA00030980"/>
    </source>
</evidence>
<evidence type="ECO:0000256" key="8">
    <source>
        <dbReference type="ARBA" id="ARBA00047899"/>
    </source>
</evidence>
<evidence type="ECO:0000259" key="11">
    <source>
        <dbReference type="PROSITE" id="PS50011"/>
    </source>
</evidence>
<feature type="domain" description="Protein kinase" evidence="11">
    <location>
        <begin position="1"/>
        <end position="277"/>
    </location>
</feature>
<comment type="catalytic activity">
    <reaction evidence="8">
        <text>L-threonyl-[protein] + ATP = O-phospho-L-threonyl-[protein] + ADP + H(+)</text>
        <dbReference type="Rhea" id="RHEA:46608"/>
        <dbReference type="Rhea" id="RHEA-COMP:11060"/>
        <dbReference type="Rhea" id="RHEA-COMP:11605"/>
        <dbReference type="ChEBI" id="CHEBI:15378"/>
        <dbReference type="ChEBI" id="CHEBI:30013"/>
        <dbReference type="ChEBI" id="CHEBI:30616"/>
        <dbReference type="ChEBI" id="CHEBI:61977"/>
        <dbReference type="ChEBI" id="CHEBI:456216"/>
        <dbReference type="EC" id="2.7.11.1"/>
    </reaction>
</comment>
<evidence type="ECO:0000256" key="7">
    <source>
        <dbReference type="ARBA" id="ARBA00033194"/>
    </source>
</evidence>
<organism evidence="12 13">
    <name type="scientific">Phialocephala subalpina</name>
    <dbReference type="NCBI Taxonomy" id="576137"/>
    <lineage>
        <taxon>Eukaryota</taxon>
        <taxon>Fungi</taxon>
        <taxon>Dikarya</taxon>
        <taxon>Ascomycota</taxon>
        <taxon>Pezizomycotina</taxon>
        <taxon>Leotiomycetes</taxon>
        <taxon>Helotiales</taxon>
        <taxon>Mollisiaceae</taxon>
        <taxon>Phialocephala</taxon>
        <taxon>Phialocephala fortinii species complex</taxon>
    </lineage>
</organism>
<name>A0A1L7WI91_9HELO</name>
<dbReference type="PROSITE" id="PS50011">
    <property type="entry name" value="PROTEIN_KINASE_DOM"/>
    <property type="match status" value="1"/>
</dbReference>
<evidence type="ECO:0000313" key="13">
    <source>
        <dbReference type="Proteomes" id="UP000184330"/>
    </source>
</evidence>
<evidence type="ECO:0000313" key="12">
    <source>
        <dbReference type="EMBL" id="CZR52492.1"/>
    </source>
</evidence>
<dbReference type="PANTHER" id="PTHR38248">
    <property type="entry name" value="FUNK1 6"/>
    <property type="match status" value="1"/>
</dbReference>
<evidence type="ECO:0000256" key="9">
    <source>
        <dbReference type="ARBA" id="ARBA00048679"/>
    </source>
</evidence>
<dbReference type="SUPFAM" id="SSF56112">
    <property type="entry name" value="Protein kinase-like (PK-like)"/>
    <property type="match status" value="1"/>
</dbReference>
<dbReference type="EMBL" id="FJOG01000003">
    <property type="protein sequence ID" value="CZR52492.1"/>
    <property type="molecule type" value="Genomic_DNA"/>
</dbReference>
<evidence type="ECO:0000256" key="10">
    <source>
        <dbReference type="SAM" id="MobiDB-lite"/>
    </source>
</evidence>
<dbReference type="InterPro" id="IPR008266">
    <property type="entry name" value="Tyr_kinase_AS"/>
</dbReference>
<evidence type="ECO:0000256" key="4">
    <source>
        <dbReference type="ARBA" id="ARBA00013948"/>
    </source>
</evidence>
<comment type="catalytic activity">
    <reaction evidence="9">
        <text>L-seryl-[protein] + ATP = O-phospho-L-seryl-[protein] + ADP + H(+)</text>
        <dbReference type="Rhea" id="RHEA:17989"/>
        <dbReference type="Rhea" id="RHEA-COMP:9863"/>
        <dbReference type="Rhea" id="RHEA-COMP:11604"/>
        <dbReference type="ChEBI" id="CHEBI:15378"/>
        <dbReference type="ChEBI" id="CHEBI:29999"/>
        <dbReference type="ChEBI" id="CHEBI:30616"/>
        <dbReference type="ChEBI" id="CHEBI:83421"/>
        <dbReference type="ChEBI" id="CHEBI:456216"/>
        <dbReference type="EC" id="2.7.11.1"/>
    </reaction>
</comment>
<feature type="compositionally biased region" description="Polar residues" evidence="10">
    <location>
        <begin position="11"/>
        <end position="30"/>
    </location>
</feature>
<protein>
    <recommendedName>
        <fullName evidence="5">EKC/KEOPS complex subunit BUD32</fullName>
        <ecNumber evidence="3">2.7.11.1</ecNumber>
    </recommendedName>
    <alternativeName>
        <fullName evidence="6 7">Atypical Serine/threonine protein kinase BUD32</fullName>
    </alternativeName>
    <alternativeName>
        <fullName evidence="4">EKC/KEOPS complex subunit bud32</fullName>
    </alternativeName>
</protein>
<keyword evidence="13" id="KW-1185">Reference proteome</keyword>
<proteinExistence type="predicted"/>
<dbReference type="OrthoDB" id="5584477at2759"/>
<evidence type="ECO:0000256" key="1">
    <source>
        <dbReference type="ARBA" id="ARBA00003747"/>
    </source>
</evidence>
<dbReference type="PROSITE" id="PS00109">
    <property type="entry name" value="PROTEIN_KINASE_TYR"/>
    <property type="match status" value="1"/>
</dbReference>
<evidence type="ECO:0000256" key="5">
    <source>
        <dbReference type="ARBA" id="ARBA00019973"/>
    </source>
</evidence>
<sequence>MKFGLPRKLSNKASWVDNGTESSRANLRTKSSLRGKSRSSVERLTGLGITISSTPISSSGQKRKRDERFAPEISAIKRSRSKDSQVITISAEPDIKEHGLNNFNVHSVEEPETDSLAGYESEAYGNRIYCCLVVSSAGRPLYAYRSVRELLEALCDTIARHRSLLENGKILHRDVSENNIIITEPAAEGAPKGRLIDLDLAKELDSVPSGASHRTGTMQFMAIEVLQGKQPTSASDPALNYDHVDGSFEFGGIRVRLMTYKSIPGVIQINASKTISE</sequence>
<dbReference type="Gene3D" id="1.10.510.10">
    <property type="entry name" value="Transferase(Phosphotransferase) domain 1"/>
    <property type="match status" value="1"/>
</dbReference>
<dbReference type="InterPro" id="IPR000719">
    <property type="entry name" value="Prot_kinase_dom"/>
</dbReference>
<dbReference type="PANTHER" id="PTHR38248:SF2">
    <property type="entry name" value="FUNK1 11"/>
    <property type="match status" value="1"/>
</dbReference>
<dbReference type="InterPro" id="IPR011009">
    <property type="entry name" value="Kinase-like_dom_sf"/>
</dbReference>
<dbReference type="InterPro" id="IPR040976">
    <property type="entry name" value="Pkinase_fungal"/>
</dbReference>
<dbReference type="Proteomes" id="UP000184330">
    <property type="component" value="Unassembled WGS sequence"/>
</dbReference>
<dbReference type="Pfam" id="PF17667">
    <property type="entry name" value="Pkinase_fungal"/>
    <property type="match status" value="1"/>
</dbReference>
<accession>A0A1L7WI91</accession>
<evidence type="ECO:0000256" key="3">
    <source>
        <dbReference type="ARBA" id="ARBA00012513"/>
    </source>
</evidence>
<feature type="region of interest" description="Disordered" evidence="10">
    <location>
        <begin position="1"/>
        <end position="39"/>
    </location>
</feature>
<dbReference type="AlphaFoldDB" id="A0A1L7WI91"/>
<dbReference type="GO" id="GO:0004674">
    <property type="term" value="F:protein serine/threonine kinase activity"/>
    <property type="evidence" value="ECO:0007669"/>
    <property type="project" value="UniProtKB-EC"/>
</dbReference>
<reference evidence="12 13" key="1">
    <citation type="submission" date="2016-03" db="EMBL/GenBank/DDBJ databases">
        <authorList>
            <person name="Ploux O."/>
        </authorList>
    </citation>
    <scope>NUCLEOTIDE SEQUENCE [LARGE SCALE GENOMIC DNA]</scope>
    <source>
        <strain evidence="12 13">UAMH 11012</strain>
    </source>
</reference>